<dbReference type="Gene3D" id="3.40.50.720">
    <property type="entry name" value="NAD(P)-binding Rossmann-like Domain"/>
    <property type="match status" value="1"/>
</dbReference>
<dbReference type="PANTHER" id="PTHR43205">
    <property type="entry name" value="PROSTAGLANDIN REDUCTASE"/>
    <property type="match status" value="1"/>
</dbReference>
<dbReference type="InterPro" id="IPR045010">
    <property type="entry name" value="MDR_fam"/>
</dbReference>
<dbReference type="InterPro" id="IPR041694">
    <property type="entry name" value="ADH_N_2"/>
</dbReference>
<evidence type="ECO:0000256" key="7">
    <source>
        <dbReference type="ARBA" id="ARBA00022857"/>
    </source>
</evidence>
<dbReference type="GO" id="GO:0047522">
    <property type="term" value="F:15-oxoprostaglandin 13-reductase [NAD(P)+] activity"/>
    <property type="evidence" value="ECO:0007669"/>
    <property type="project" value="UniProtKB-EC"/>
</dbReference>
<evidence type="ECO:0000256" key="2">
    <source>
        <dbReference type="ARBA" id="ARBA00010460"/>
    </source>
</evidence>
<keyword evidence="8" id="KW-0560">Oxidoreductase</keyword>
<keyword evidence="6" id="KW-0963">Cytoplasm</keyword>
<sequence>MLTIQRVVLSSRPGKNGHPSPDNFRVEETSLSTELKQGQVLIRTLYLSVDPYMRCRMNDDTGADYLQPWRLEECIDGGGVGVVEASKNAELTVGDIVTSFNWRWQTHDVVHSTCVQKIDPTMVDGHLSYVLGAVGMPGLTALLGVREKGHVTPGAGQTMVVSGACGACGSLAGQIGRLDGCERVVGICGSDKKCHTLVSQLGFTAAVNYKKGDISAALRDSCPNGVDIYFDNVGGPITDTVISQMNSGAHVILCGEISQYNKDLPYPTPLSKETQEALSCKNITRERFMVLNYMDKHKEGMELLSQWVKTGQIKVLETVTNGIENMGVAFCSMMTGGNIGKQVVKISA</sequence>
<dbReference type="InterPro" id="IPR036291">
    <property type="entry name" value="NAD(P)-bd_dom_sf"/>
</dbReference>
<dbReference type="InterPro" id="IPR011032">
    <property type="entry name" value="GroES-like_sf"/>
</dbReference>
<evidence type="ECO:0000256" key="14">
    <source>
        <dbReference type="ARBA" id="ARBA00047878"/>
    </source>
</evidence>
<evidence type="ECO:0000313" key="19">
    <source>
        <dbReference type="Proteomes" id="UP000606274"/>
    </source>
</evidence>
<organism evidence="18 19">
    <name type="scientific">Silurus meridionalis</name>
    <name type="common">Southern catfish</name>
    <name type="synonym">Silurus soldatovi meridionalis</name>
    <dbReference type="NCBI Taxonomy" id="175797"/>
    <lineage>
        <taxon>Eukaryota</taxon>
        <taxon>Metazoa</taxon>
        <taxon>Chordata</taxon>
        <taxon>Craniata</taxon>
        <taxon>Vertebrata</taxon>
        <taxon>Euteleostomi</taxon>
        <taxon>Actinopterygii</taxon>
        <taxon>Neopterygii</taxon>
        <taxon>Teleostei</taxon>
        <taxon>Ostariophysi</taxon>
        <taxon>Siluriformes</taxon>
        <taxon>Siluridae</taxon>
        <taxon>Silurus</taxon>
    </lineage>
</organism>
<dbReference type="Pfam" id="PF00107">
    <property type="entry name" value="ADH_zinc_N"/>
    <property type="match status" value="1"/>
</dbReference>
<evidence type="ECO:0000256" key="16">
    <source>
        <dbReference type="ARBA" id="ARBA00049070"/>
    </source>
</evidence>
<gene>
    <name evidence="18" type="ORF">HF521_021398</name>
</gene>
<dbReference type="GO" id="GO:0005737">
    <property type="term" value="C:cytoplasm"/>
    <property type="evidence" value="ECO:0007669"/>
    <property type="project" value="UniProtKB-SubCell"/>
</dbReference>
<dbReference type="SUPFAM" id="SSF50129">
    <property type="entry name" value="GroES-like"/>
    <property type="match status" value="1"/>
</dbReference>
<evidence type="ECO:0000256" key="8">
    <source>
        <dbReference type="ARBA" id="ARBA00023002"/>
    </source>
</evidence>
<comment type="catalytic activity">
    <reaction evidence="14">
        <text>13,14-dihydro-15-oxo-prostaglandin F1alpha + NADP(+) = 15-oxoprostaglandin F1alpha + NADPH + H(+)</text>
        <dbReference type="Rhea" id="RHEA:50592"/>
        <dbReference type="ChEBI" id="CHEBI:15378"/>
        <dbReference type="ChEBI" id="CHEBI:57783"/>
        <dbReference type="ChEBI" id="CHEBI:58349"/>
        <dbReference type="ChEBI" id="CHEBI:79072"/>
        <dbReference type="ChEBI" id="CHEBI:133411"/>
    </reaction>
    <physiologicalReaction direction="right-to-left" evidence="14">
        <dbReference type="Rhea" id="RHEA:50594"/>
    </physiologicalReaction>
</comment>
<comment type="caution">
    <text evidence="18">The sequence shown here is derived from an EMBL/GenBank/DDBJ whole genome shotgun (WGS) entry which is preliminary data.</text>
</comment>
<proteinExistence type="inferred from homology"/>
<comment type="subcellular location">
    <subcellularLocation>
        <location evidence="1">Cytoplasm</location>
    </subcellularLocation>
</comment>
<dbReference type="EMBL" id="JABFDY010000008">
    <property type="protein sequence ID" value="KAF7704326.1"/>
    <property type="molecule type" value="Genomic_DNA"/>
</dbReference>
<comment type="catalytic activity">
    <reaction evidence="16">
        <text>13,14-dihydro-15-oxo-prostaglandin E1 + NADP(+) = 15-oxoprostaglandin E1 + NADPH + H(+)</text>
        <dbReference type="Rhea" id="RHEA:50584"/>
        <dbReference type="ChEBI" id="CHEBI:15378"/>
        <dbReference type="ChEBI" id="CHEBI:57401"/>
        <dbReference type="ChEBI" id="CHEBI:57783"/>
        <dbReference type="ChEBI" id="CHEBI:58349"/>
        <dbReference type="ChEBI" id="CHEBI:133408"/>
    </reaction>
    <physiologicalReaction direction="right-to-left" evidence="16">
        <dbReference type="Rhea" id="RHEA:50586"/>
    </physiologicalReaction>
</comment>
<evidence type="ECO:0000313" key="18">
    <source>
        <dbReference type="EMBL" id="KAF7704326.1"/>
    </source>
</evidence>
<dbReference type="SMART" id="SM00829">
    <property type="entry name" value="PKS_ER"/>
    <property type="match status" value="1"/>
</dbReference>
<evidence type="ECO:0000256" key="15">
    <source>
        <dbReference type="ARBA" id="ARBA00048290"/>
    </source>
</evidence>
<evidence type="ECO:0000256" key="4">
    <source>
        <dbReference type="ARBA" id="ARBA00011981"/>
    </source>
</evidence>
<evidence type="ECO:0000256" key="1">
    <source>
        <dbReference type="ARBA" id="ARBA00004496"/>
    </source>
</evidence>
<dbReference type="OrthoDB" id="809632at2759"/>
<comment type="catalytic activity">
    <reaction evidence="13">
        <text>13,14-dihydro-15-oxo-prostaglandin E2 + NADP(+) = 15-oxoprostaglandin E2 + NADPH + H(+)</text>
        <dbReference type="Rhea" id="RHEA:11912"/>
        <dbReference type="ChEBI" id="CHEBI:15378"/>
        <dbReference type="ChEBI" id="CHEBI:57400"/>
        <dbReference type="ChEBI" id="CHEBI:57402"/>
        <dbReference type="ChEBI" id="CHEBI:57783"/>
        <dbReference type="ChEBI" id="CHEBI:58349"/>
        <dbReference type="EC" id="1.3.1.48"/>
    </reaction>
    <physiologicalReaction direction="right-to-left" evidence="13">
        <dbReference type="Rhea" id="RHEA:11914"/>
    </physiologicalReaction>
</comment>
<dbReference type="FunFam" id="3.40.50.720:FF:000121">
    <property type="entry name" value="Prostaglandin reductase 2"/>
    <property type="match status" value="1"/>
</dbReference>
<evidence type="ECO:0000256" key="9">
    <source>
        <dbReference type="ARBA" id="ARBA00023098"/>
    </source>
</evidence>
<dbReference type="SUPFAM" id="SSF51735">
    <property type="entry name" value="NAD(P)-binding Rossmann-fold domains"/>
    <property type="match status" value="1"/>
</dbReference>
<comment type="catalytic activity">
    <reaction evidence="15">
        <text>13,14-dihydro-15-oxo-PGF2alpha + NADP(+) = 15-oxoprostaglandin F2alpha + NADPH + H(+)</text>
        <dbReference type="Rhea" id="RHEA:50588"/>
        <dbReference type="ChEBI" id="CHEBI:15378"/>
        <dbReference type="ChEBI" id="CHEBI:57783"/>
        <dbReference type="ChEBI" id="CHEBI:58349"/>
        <dbReference type="ChEBI" id="CHEBI:133374"/>
        <dbReference type="ChEBI" id="CHEBI:133409"/>
    </reaction>
    <physiologicalReaction direction="right-to-left" evidence="15">
        <dbReference type="Rhea" id="RHEA:50590"/>
    </physiologicalReaction>
</comment>
<dbReference type="InterPro" id="IPR013149">
    <property type="entry name" value="ADH-like_C"/>
</dbReference>
<comment type="similarity">
    <text evidence="2">Belongs to the NADP-dependent oxidoreductase L4BD family.</text>
</comment>
<protein>
    <recommendedName>
        <fullName evidence="5">Prostaglandin reductase 2</fullName>
        <ecNumber evidence="4">1.3.1.48</ecNumber>
    </recommendedName>
    <alternativeName>
        <fullName evidence="10">15-oxoprostaglandin 13-reductase</fullName>
    </alternativeName>
</protein>
<dbReference type="Proteomes" id="UP000606274">
    <property type="component" value="Unassembled WGS sequence"/>
</dbReference>
<dbReference type="AlphaFoldDB" id="A0A8T0BFM6"/>
<dbReference type="PANTHER" id="PTHR43205:SF5">
    <property type="entry name" value="PROSTAGLANDIN REDUCTASE 2"/>
    <property type="match status" value="1"/>
</dbReference>
<dbReference type="GO" id="GO:0006693">
    <property type="term" value="P:prostaglandin metabolic process"/>
    <property type="evidence" value="ECO:0007669"/>
    <property type="project" value="InterPro"/>
</dbReference>
<comment type="catalytic activity">
    <reaction evidence="12">
        <text>13,14-dihydro-15-oxo-prostaglandin E2 + NAD(+) = 15-oxoprostaglandin E2 + NADH + H(+)</text>
        <dbReference type="Rhea" id="RHEA:11916"/>
        <dbReference type="ChEBI" id="CHEBI:15378"/>
        <dbReference type="ChEBI" id="CHEBI:57400"/>
        <dbReference type="ChEBI" id="CHEBI:57402"/>
        <dbReference type="ChEBI" id="CHEBI:57540"/>
        <dbReference type="ChEBI" id="CHEBI:57945"/>
        <dbReference type="EC" id="1.3.1.48"/>
    </reaction>
    <physiologicalReaction direction="right-to-left" evidence="12">
        <dbReference type="Rhea" id="RHEA:11918"/>
    </physiologicalReaction>
</comment>
<dbReference type="InterPro" id="IPR020843">
    <property type="entry name" value="ER"/>
</dbReference>
<evidence type="ECO:0000256" key="3">
    <source>
        <dbReference type="ARBA" id="ARBA00011245"/>
    </source>
</evidence>
<dbReference type="InterPro" id="IPR037399">
    <property type="entry name" value="PTGR2"/>
</dbReference>
<evidence type="ECO:0000259" key="17">
    <source>
        <dbReference type="SMART" id="SM00829"/>
    </source>
</evidence>
<name>A0A8T0BFM6_SILME</name>
<evidence type="ECO:0000256" key="13">
    <source>
        <dbReference type="ARBA" id="ARBA00047834"/>
    </source>
</evidence>
<keyword evidence="9" id="KW-0443">Lipid metabolism</keyword>
<keyword evidence="19" id="KW-1185">Reference proteome</keyword>
<dbReference type="EC" id="1.3.1.48" evidence="4"/>
<dbReference type="Gene3D" id="3.90.180.10">
    <property type="entry name" value="Medium-chain alcohol dehydrogenases, catalytic domain"/>
    <property type="match status" value="1"/>
</dbReference>
<feature type="domain" description="Enoyl reductase (ER)" evidence="17">
    <location>
        <begin position="19"/>
        <end position="344"/>
    </location>
</feature>
<accession>A0A8T0BFM6</accession>
<evidence type="ECO:0000256" key="5">
    <source>
        <dbReference type="ARBA" id="ARBA00020652"/>
    </source>
</evidence>
<comment type="function">
    <text evidence="11">Functions as 15-oxo-prostaglandin 13-reductase and acts on 15-keto-PGE1, 15-keto-PGE2, 15-keto-PGE1-alpha and 15-keto-PGE2-alpha with highest activity towards 15-keto-PGE2. Overexpression represses transcriptional activity of PPARG and inhibits adipocyte differentiation.</text>
</comment>
<comment type="subunit">
    <text evidence="3">Monomer.</text>
</comment>
<evidence type="ECO:0000256" key="12">
    <source>
        <dbReference type="ARBA" id="ARBA00047581"/>
    </source>
</evidence>
<dbReference type="CDD" id="cd08293">
    <property type="entry name" value="PTGR2"/>
    <property type="match status" value="1"/>
</dbReference>
<keyword evidence="7" id="KW-0521">NADP</keyword>
<dbReference type="Pfam" id="PF16884">
    <property type="entry name" value="ADH_N_2"/>
    <property type="match status" value="1"/>
</dbReference>
<evidence type="ECO:0000256" key="6">
    <source>
        <dbReference type="ARBA" id="ARBA00022490"/>
    </source>
</evidence>
<evidence type="ECO:0000256" key="11">
    <source>
        <dbReference type="ARBA" id="ARBA00045413"/>
    </source>
</evidence>
<reference evidence="18" key="1">
    <citation type="submission" date="2020-08" db="EMBL/GenBank/DDBJ databases">
        <title>Chromosome-level assembly of Southern catfish (Silurus meridionalis) provides insights into visual adaptation to the nocturnal and benthic lifestyles.</title>
        <authorList>
            <person name="Zhang Y."/>
            <person name="Wang D."/>
            <person name="Peng Z."/>
        </authorList>
    </citation>
    <scope>NUCLEOTIDE SEQUENCE</scope>
    <source>
        <strain evidence="18">SWU-2019-XX</strain>
        <tissue evidence="18">Muscle</tissue>
    </source>
</reference>
<evidence type="ECO:0000256" key="10">
    <source>
        <dbReference type="ARBA" id="ARBA00033119"/>
    </source>
</evidence>